<protein>
    <recommendedName>
        <fullName evidence="1">PRC-barrel domain-containing protein</fullName>
    </recommendedName>
</protein>
<dbReference type="AlphaFoldDB" id="A0A511W158"/>
<feature type="domain" description="PRC-barrel" evidence="1">
    <location>
        <begin position="2"/>
        <end position="76"/>
    </location>
</feature>
<dbReference type="RefSeq" id="WP_146814263.1">
    <property type="nucleotide sequence ID" value="NZ_BJYA01000002.1"/>
</dbReference>
<gene>
    <name evidence="2" type="ORF">AHA02nite_06060</name>
</gene>
<dbReference type="OrthoDB" id="6024937at2"/>
<comment type="caution">
    <text evidence="2">The sequence shown here is derived from an EMBL/GenBank/DDBJ whole genome shotgun (WGS) entry which is preliminary data.</text>
</comment>
<dbReference type="Gene3D" id="2.30.30.240">
    <property type="entry name" value="PRC-barrel domain"/>
    <property type="match status" value="1"/>
</dbReference>
<organism evidence="2 3">
    <name type="scientific">Alkalibacillus haloalkaliphilus</name>
    <dbReference type="NCBI Taxonomy" id="94136"/>
    <lineage>
        <taxon>Bacteria</taxon>
        <taxon>Bacillati</taxon>
        <taxon>Bacillota</taxon>
        <taxon>Bacilli</taxon>
        <taxon>Bacillales</taxon>
        <taxon>Bacillaceae</taxon>
        <taxon>Alkalibacillus</taxon>
    </lineage>
</organism>
<dbReference type="InterPro" id="IPR014238">
    <property type="entry name" value="Spore_YlmC/YmxH"/>
</dbReference>
<evidence type="ECO:0000313" key="3">
    <source>
        <dbReference type="Proteomes" id="UP000321440"/>
    </source>
</evidence>
<dbReference type="PANTHER" id="PTHR40061">
    <property type="entry name" value="SPORULATION PROTEIN YLMC-RELATED"/>
    <property type="match status" value="1"/>
</dbReference>
<sequence length="80" mass="8901">MLLSELQTKDIIEVENGEKIGFISDLELDVTVGVILSLVISVKGKWFGVFGEQEEIAISWSQIEKIGADVILVRMMKHSP</sequence>
<dbReference type="EMBL" id="BJYA01000002">
    <property type="protein sequence ID" value="GEN44830.1"/>
    <property type="molecule type" value="Genomic_DNA"/>
</dbReference>
<dbReference type="Pfam" id="PF05239">
    <property type="entry name" value="PRC"/>
    <property type="match status" value="1"/>
</dbReference>
<dbReference type="InterPro" id="IPR011033">
    <property type="entry name" value="PRC_barrel-like_sf"/>
</dbReference>
<dbReference type="NCBIfam" id="TIGR02888">
    <property type="entry name" value="spore_YlmC_YmxH"/>
    <property type="match status" value="1"/>
</dbReference>
<reference evidence="2 3" key="1">
    <citation type="submission" date="2019-07" db="EMBL/GenBank/DDBJ databases">
        <title>Whole genome shotgun sequence of Alkalibacillus haloalkaliphilus NBRC 103110.</title>
        <authorList>
            <person name="Hosoyama A."/>
            <person name="Uohara A."/>
            <person name="Ohji S."/>
            <person name="Ichikawa N."/>
        </authorList>
    </citation>
    <scope>NUCLEOTIDE SEQUENCE [LARGE SCALE GENOMIC DNA]</scope>
    <source>
        <strain evidence="2 3">NBRC 103110</strain>
    </source>
</reference>
<name>A0A511W158_9BACI</name>
<proteinExistence type="predicted"/>
<dbReference type="PANTHER" id="PTHR40061:SF1">
    <property type="entry name" value="SPORULATION PROTEIN YLMC-RELATED"/>
    <property type="match status" value="1"/>
</dbReference>
<evidence type="ECO:0000259" key="1">
    <source>
        <dbReference type="Pfam" id="PF05239"/>
    </source>
</evidence>
<accession>A0A511W158</accession>
<keyword evidence="3" id="KW-1185">Reference proteome</keyword>
<evidence type="ECO:0000313" key="2">
    <source>
        <dbReference type="EMBL" id="GEN44830.1"/>
    </source>
</evidence>
<dbReference type="Proteomes" id="UP000321440">
    <property type="component" value="Unassembled WGS sequence"/>
</dbReference>
<dbReference type="InterPro" id="IPR027275">
    <property type="entry name" value="PRC-brl_dom"/>
</dbReference>
<dbReference type="SUPFAM" id="SSF50346">
    <property type="entry name" value="PRC-barrel domain"/>
    <property type="match status" value="1"/>
</dbReference>